<keyword evidence="7 10" id="KW-0653">Protein transport</keyword>
<evidence type="ECO:0000313" key="13">
    <source>
        <dbReference type="Proteomes" id="UP000241771"/>
    </source>
</evidence>
<proteinExistence type="inferred from homology"/>
<keyword evidence="13" id="KW-1185">Reference proteome</keyword>
<keyword evidence="9 10" id="KW-0472">Membrane</keyword>
<evidence type="ECO:0000256" key="10">
    <source>
        <dbReference type="PIRNR" id="PIRNR006291"/>
    </source>
</evidence>
<dbReference type="InterPro" id="IPR023229">
    <property type="entry name" value="T2SS_M_periplasmic_sf"/>
</dbReference>
<evidence type="ECO:0000256" key="3">
    <source>
        <dbReference type="ARBA" id="ARBA00022448"/>
    </source>
</evidence>
<evidence type="ECO:0000256" key="7">
    <source>
        <dbReference type="ARBA" id="ARBA00022927"/>
    </source>
</evidence>
<comment type="subcellular location">
    <subcellularLocation>
        <location evidence="1">Cell inner membrane</location>
        <topology evidence="1">Single-pass membrane protein</topology>
    </subcellularLocation>
</comment>
<name>A0A2T3NEY6_9GAMM</name>
<evidence type="ECO:0000256" key="4">
    <source>
        <dbReference type="ARBA" id="ARBA00022475"/>
    </source>
</evidence>
<evidence type="ECO:0000256" key="1">
    <source>
        <dbReference type="ARBA" id="ARBA00004377"/>
    </source>
</evidence>
<dbReference type="PIRSF" id="PIRSF006291">
    <property type="entry name" value="GspM"/>
    <property type="match status" value="1"/>
</dbReference>
<dbReference type="RefSeq" id="WP_107272519.1">
    <property type="nucleotide sequence ID" value="NZ_PYMA01000020.1"/>
</dbReference>
<evidence type="ECO:0000256" key="11">
    <source>
        <dbReference type="SAM" id="Phobius"/>
    </source>
</evidence>
<keyword evidence="5 10" id="KW-0997">Cell inner membrane</keyword>
<dbReference type="SUPFAM" id="SSF103054">
    <property type="entry name" value="General secretion pathway protein M, EpsM"/>
    <property type="match status" value="1"/>
</dbReference>
<reference evidence="12 13" key="1">
    <citation type="submission" date="2018-01" db="EMBL/GenBank/DDBJ databases">
        <title>Whole genome sequencing of Histamine producing bacteria.</title>
        <authorList>
            <person name="Butler K."/>
        </authorList>
    </citation>
    <scope>NUCLEOTIDE SEQUENCE [LARGE SCALE GENOMIC DNA]</scope>
    <source>
        <strain evidence="12 13">DSM 100436</strain>
    </source>
</reference>
<keyword evidence="4 10" id="KW-1003">Cell membrane</keyword>
<dbReference type="GO" id="GO:0005886">
    <property type="term" value="C:plasma membrane"/>
    <property type="evidence" value="ECO:0007669"/>
    <property type="project" value="UniProtKB-SubCell"/>
</dbReference>
<dbReference type="Pfam" id="PF04612">
    <property type="entry name" value="T2SSM"/>
    <property type="match status" value="1"/>
</dbReference>
<dbReference type="Gene3D" id="3.30.1360.100">
    <property type="entry name" value="General secretion pathway protein M, EpsM"/>
    <property type="match status" value="1"/>
</dbReference>
<organism evidence="12 13">
    <name type="scientific">Photobacterium sanctipauli</name>
    <dbReference type="NCBI Taxonomy" id="1342794"/>
    <lineage>
        <taxon>Bacteria</taxon>
        <taxon>Pseudomonadati</taxon>
        <taxon>Pseudomonadota</taxon>
        <taxon>Gammaproteobacteria</taxon>
        <taxon>Vibrionales</taxon>
        <taxon>Vibrionaceae</taxon>
        <taxon>Photobacterium</taxon>
    </lineage>
</organism>
<evidence type="ECO:0000313" key="12">
    <source>
        <dbReference type="EMBL" id="PSW13125.1"/>
    </source>
</evidence>
<comment type="similarity">
    <text evidence="2 10">Belongs to the GSP M family.</text>
</comment>
<dbReference type="Proteomes" id="UP000241771">
    <property type="component" value="Unassembled WGS sequence"/>
</dbReference>
<protein>
    <recommendedName>
        <fullName evidence="10">Type II secretion system protein M</fullName>
        <shortName evidence="10">T2SS protein M</shortName>
    </recommendedName>
    <alternativeName>
        <fullName evidence="10">General secretion pathway protein M</fullName>
    </alternativeName>
</protein>
<comment type="function">
    <text evidence="10">Inner membrane component of the type II secretion system required for the energy-dependent secretion of extracellular factors such as proteases and toxins from the periplasm.</text>
</comment>
<keyword evidence="8 11" id="KW-1133">Transmembrane helix</keyword>
<evidence type="ECO:0000256" key="2">
    <source>
        <dbReference type="ARBA" id="ARBA00010637"/>
    </source>
</evidence>
<dbReference type="GO" id="GO:0015627">
    <property type="term" value="C:type II protein secretion system complex"/>
    <property type="evidence" value="ECO:0007669"/>
    <property type="project" value="InterPro"/>
</dbReference>
<gene>
    <name evidence="12" type="ORF">C9I98_22790</name>
</gene>
<comment type="caution">
    <text evidence="12">The sequence shown here is derived from an EMBL/GenBank/DDBJ whole genome shotgun (WGS) entry which is preliminary data.</text>
</comment>
<feature type="transmembrane region" description="Helical" evidence="11">
    <location>
        <begin position="15"/>
        <end position="33"/>
    </location>
</feature>
<keyword evidence="3 10" id="KW-0813">Transport</keyword>
<dbReference type="GO" id="GO:0015628">
    <property type="term" value="P:protein secretion by the type II secretion system"/>
    <property type="evidence" value="ECO:0007669"/>
    <property type="project" value="InterPro"/>
</dbReference>
<evidence type="ECO:0000256" key="6">
    <source>
        <dbReference type="ARBA" id="ARBA00022692"/>
    </source>
</evidence>
<dbReference type="EMBL" id="PYMA01000020">
    <property type="protein sequence ID" value="PSW13125.1"/>
    <property type="molecule type" value="Genomic_DNA"/>
</dbReference>
<evidence type="ECO:0000256" key="5">
    <source>
        <dbReference type="ARBA" id="ARBA00022519"/>
    </source>
</evidence>
<dbReference type="InterPro" id="IPR007690">
    <property type="entry name" value="T2SS_GspM"/>
</dbReference>
<keyword evidence="6 11" id="KW-0812">Transmembrane</keyword>
<sequence>MKAWWTGLSPREQRLVLGGGIAMLVAVLYWGIWQPLAASTENAERRLNSERQLLTWVSTKADEIVSLRSATGSTGSVSDKGLNQVVNETTRQFRIELIRIQPRDEMLQVWVKPLPFNTLVNWLAFLRDEHGIDAQFLDVSKTDRAGMVEVNRLQLGRG</sequence>
<accession>A0A2T3NEY6</accession>
<dbReference type="AlphaFoldDB" id="A0A2T3NEY6"/>
<evidence type="ECO:0000256" key="9">
    <source>
        <dbReference type="ARBA" id="ARBA00023136"/>
    </source>
</evidence>
<evidence type="ECO:0000256" key="8">
    <source>
        <dbReference type="ARBA" id="ARBA00022989"/>
    </source>
</evidence>